<dbReference type="Gene3D" id="3.90.550.10">
    <property type="entry name" value="Spore Coat Polysaccharide Biosynthesis Protein SpsA, Chain A"/>
    <property type="match status" value="1"/>
</dbReference>
<dbReference type="RefSeq" id="WP_193920090.1">
    <property type="nucleotide sequence ID" value="NZ_JADEWL010000030.1"/>
</dbReference>
<keyword evidence="4" id="KW-0812">Transmembrane</keyword>
<keyword evidence="3" id="KW-0808">Transferase</keyword>
<feature type="transmembrane region" description="Helical" evidence="4">
    <location>
        <begin position="334"/>
        <end position="358"/>
    </location>
</feature>
<protein>
    <submittedName>
        <fullName evidence="5">Glycosyltransferase family 2 protein</fullName>
    </submittedName>
</protein>
<organism evidence="5 6">
    <name type="scientific">Plectonema cf. radiosum LEGE 06105</name>
    <dbReference type="NCBI Taxonomy" id="945769"/>
    <lineage>
        <taxon>Bacteria</taxon>
        <taxon>Bacillati</taxon>
        <taxon>Cyanobacteriota</taxon>
        <taxon>Cyanophyceae</taxon>
        <taxon>Oscillatoriophycideae</taxon>
        <taxon>Oscillatoriales</taxon>
        <taxon>Microcoleaceae</taxon>
        <taxon>Plectonema</taxon>
    </lineage>
</organism>
<keyword evidence="2" id="KW-0328">Glycosyltransferase</keyword>
<dbReference type="GO" id="GO:0016757">
    <property type="term" value="F:glycosyltransferase activity"/>
    <property type="evidence" value="ECO:0007669"/>
    <property type="project" value="UniProtKB-KW"/>
</dbReference>
<evidence type="ECO:0000313" key="6">
    <source>
        <dbReference type="Proteomes" id="UP000620559"/>
    </source>
</evidence>
<reference evidence="5" key="1">
    <citation type="submission" date="2020-10" db="EMBL/GenBank/DDBJ databases">
        <authorList>
            <person name="Castelo-Branco R."/>
            <person name="Eusebio N."/>
            <person name="Adriana R."/>
            <person name="Vieira A."/>
            <person name="Brugerolle De Fraissinette N."/>
            <person name="Rezende De Castro R."/>
            <person name="Schneider M.P."/>
            <person name="Vasconcelos V."/>
            <person name="Leao P.N."/>
        </authorList>
    </citation>
    <scope>NUCLEOTIDE SEQUENCE</scope>
    <source>
        <strain evidence="5">LEGE 06105</strain>
    </source>
</reference>
<feature type="transmembrane region" description="Helical" evidence="4">
    <location>
        <begin position="300"/>
        <end position="322"/>
    </location>
</feature>
<evidence type="ECO:0000313" key="5">
    <source>
        <dbReference type="EMBL" id="MBE9213303.1"/>
    </source>
</evidence>
<evidence type="ECO:0000256" key="1">
    <source>
        <dbReference type="ARBA" id="ARBA00006739"/>
    </source>
</evidence>
<comment type="caution">
    <text evidence="5">The sequence shown here is derived from an EMBL/GenBank/DDBJ whole genome shotgun (WGS) entry which is preliminary data.</text>
</comment>
<dbReference type="EMBL" id="JADEWL010000030">
    <property type="protein sequence ID" value="MBE9213303.1"/>
    <property type="molecule type" value="Genomic_DNA"/>
</dbReference>
<evidence type="ECO:0000256" key="2">
    <source>
        <dbReference type="ARBA" id="ARBA00022676"/>
    </source>
</evidence>
<feature type="transmembrane region" description="Helical" evidence="4">
    <location>
        <begin position="370"/>
        <end position="389"/>
    </location>
</feature>
<dbReference type="Proteomes" id="UP000620559">
    <property type="component" value="Unassembled WGS sequence"/>
</dbReference>
<dbReference type="PANTHER" id="PTHR43630">
    <property type="entry name" value="POLY-BETA-1,6-N-ACETYL-D-GLUCOSAMINE SYNTHASE"/>
    <property type="match status" value="1"/>
</dbReference>
<evidence type="ECO:0000256" key="4">
    <source>
        <dbReference type="SAM" id="Phobius"/>
    </source>
</evidence>
<comment type="similarity">
    <text evidence="1">Belongs to the glycosyltransferase 2 family.</text>
</comment>
<keyword evidence="4" id="KW-1133">Transmembrane helix</keyword>
<accession>A0A8J7F3G6</accession>
<dbReference type="Pfam" id="PF13641">
    <property type="entry name" value="Glyco_tranf_2_3"/>
    <property type="match status" value="1"/>
</dbReference>
<keyword evidence="6" id="KW-1185">Reference proteome</keyword>
<feature type="transmembrane region" description="Helical" evidence="4">
    <location>
        <begin position="6"/>
        <end position="35"/>
    </location>
</feature>
<evidence type="ECO:0000256" key="3">
    <source>
        <dbReference type="ARBA" id="ARBA00022679"/>
    </source>
</evidence>
<dbReference type="PANTHER" id="PTHR43630:SF1">
    <property type="entry name" value="POLY-BETA-1,6-N-ACETYL-D-GLUCOSAMINE SYNTHASE"/>
    <property type="match status" value="1"/>
</dbReference>
<dbReference type="InterPro" id="IPR029044">
    <property type="entry name" value="Nucleotide-diphossugar_trans"/>
</dbReference>
<name>A0A8J7F3G6_9CYAN</name>
<keyword evidence="4" id="KW-0472">Membrane</keyword>
<dbReference type="AlphaFoldDB" id="A0A8J7F3G6"/>
<sequence length="405" mass="44981">MIIGCLNGILLVIASGLLIICSVLFIESIAAFLPIDKGINKQPKQDKNQDKDIKFNVLIPAHNEEVVIRSTLENLIAKLDNLQNIVVVADNCTDATAEIARSTEVQVIERHEPNLRGKGYALDYGLNYLKSQPPSVVVFVDADCQVSQGTIERITYKAAFNGRPVQATYLMSKSDNSNPKASVSAFAFKVKNLVRPYGLSRLGQPCLLTGTGMAFPWKVINSVDIASSNIVEDMKLGFDLSLAGYPPMFCPQSKVIGYLPLEVQTAKQQRTRWEHGHLQTLLTYVPLLLKAAVKQKRFDLFVSAIDLCIPPLSLLVIAWLGITSFTFVTGLLLAIWTPAIILSFAGILLLVAILSAWAKFGRSDLPIQQLLMIPIYILWKIPLYLQFLVKRQKTWIRTTRDSVNL</sequence>
<dbReference type="SUPFAM" id="SSF53448">
    <property type="entry name" value="Nucleotide-diphospho-sugar transferases"/>
    <property type="match status" value="1"/>
</dbReference>
<dbReference type="CDD" id="cd06438">
    <property type="entry name" value="EpsO_like"/>
    <property type="match status" value="1"/>
</dbReference>
<gene>
    <name evidence="5" type="ORF">IQ247_11585</name>
</gene>
<proteinExistence type="inferred from homology"/>